<name>A0A0R3TCI5_RODNA</name>
<protein>
    <submittedName>
        <fullName evidence="3">DUF3969 family protein</fullName>
    </submittedName>
</protein>
<sequence length="104" mass="12130">MEKTIITEDNGVVLLKDEHLIHFSLFQFYPNITEDPFVMDTVSKASMLALCEWIDYRDINRMINRVGEFEKDFLDAHRSEFADLMDAAETLGFQAFLDVYNSLL</sequence>
<reference evidence="3" key="1">
    <citation type="submission" date="2017-02" db="UniProtKB">
        <authorList>
            <consortium name="WormBaseParasite"/>
        </authorList>
    </citation>
    <scope>IDENTIFICATION</scope>
</reference>
<organism evidence="3">
    <name type="scientific">Rodentolepis nana</name>
    <name type="common">Dwarf tapeworm</name>
    <name type="synonym">Hymenolepis nana</name>
    <dbReference type="NCBI Taxonomy" id="102285"/>
    <lineage>
        <taxon>Eukaryota</taxon>
        <taxon>Metazoa</taxon>
        <taxon>Spiralia</taxon>
        <taxon>Lophotrochozoa</taxon>
        <taxon>Platyhelminthes</taxon>
        <taxon>Cestoda</taxon>
        <taxon>Eucestoda</taxon>
        <taxon>Cyclophyllidea</taxon>
        <taxon>Hymenolepididae</taxon>
        <taxon>Rodentolepis</taxon>
    </lineage>
</organism>
<dbReference type="AlphaFoldDB" id="A0A0R3TCI5"/>
<evidence type="ECO:0000313" key="3">
    <source>
        <dbReference type="WBParaSite" id="HNAJ_0000477401-mRNA-1"/>
    </source>
</evidence>
<keyword evidence="2" id="KW-1185">Reference proteome</keyword>
<reference evidence="1 2" key="2">
    <citation type="submission" date="2018-11" db="EMBL/GenBank/DDBJ databases">
        <authorList>
            <consortium name="Pathogen Informatics"/>
        </authorList>
    </citation>
    <scope>NUCLEOTIDE SEQUENCE [LARGE SCALE GENOMIC DNA]</scope>
</reference>
<dbReference type="Proteomes" id="UP000278807">
    <property type="component" value="Unassembled WGS sequence"/>
</dbReference>
<dbReference type="WBParaSite" id="HNAJ_0000477401-mRNA-1">
    <property type="protein sequence ID" value="HNAJ_0000477401-mRNA-1"/>
    <property type="gene ID" value="HNAJ_0000477401"/>
</dbReference>
<gene>
    <name evidence="1" type="ORF">HNAJ_LOCUS4772</name>
</gene>
<dbReference type="EMBL" id="UZAE01003621">
    <property type="protein sequence ID" value="VDO00632.1"/>
    <property type="molecule type" value="Genomic_DNA"/>
</dbReference>
<accession>A0A0R3TCI5</accession>
<evidence type="ECO:0000313" key="1">
    <source>
        <dbReference type="EMBL" id="VDO00632.1"/>
    </source>
</evidence>
<proteinExistence type="predicted"/>
<evidence type="ECO:0000313" key="2">
    <source>
        <dbReference type="Proteomes" id="UP000278807"/>
    </source>
</evidence>